<reference evidence="2" key="1">
    <citation type="submission" date="2015-08" db="EMBL/GenBank/DDBJ databases">
        <title>Fjat-14210 dsm16467.</title>
        <authorList>
            <person name="Liu B."/>
            <person name="Wang J."/>
            <person name="Zhu Y."/>
            <person name="Liu G."/>
            <person name="Chen Q."/>
            <person name="Chen Z."/>
            <person name="Lan J."/>
            <person name="Che J."/>
            <person name="Ge C."/>
            <person name="Shi H."/>
            <person name="Pan Z."/>
            <person name="Liu X."/>
        </authorList>
    </citation>
    <scope>NUCLEOTIDE SEQUENCE [LARGE SCALE GENOMIC DNA]</scope>
    <source>
        <strain evidence="2">DSM 16467</strain>
    </source>
</reference>
<keyword evidence="2" id="KW-1185">Reference proteome</keyword>
<dbReference type="PATRIC" id="fig|284581.3.peg.547"/>
<dbReference type="Proteomes" id="UP000037558">
    <property type="component" value="Unassembled WGS sequence"/>
</dbReference>
<dbReference type="GO" id="GO:0016787">
    <property type="term" value="F:hydrolase activity"/>
    <property type="evidence" value="ECO:0007669"/>
    <property type="project" value="InterPro"/>
</dbReference>
<dbReference type="PIRSF" id="PIRSF010386">
    <property type="entry name" value="RocB"/>
    <property type="match status" value="1"/>
</dbReference>
<gene>
    <name evidence="1" type="ORF">AMD01_01465</name>
</gene>
<dbReference type="InterPro" id="IPR050072">
    <property type="entry name" value="Peptidase_M20A"/>
</dbReference>
<organism evidence="1 2">
    <name type="scientific">Priestia koreensis</name>
    <dbReference type="NCBI Taxonomy" id="284581"/>
    <lineage>
        <taxon>Bacteria</taxon>
        <taxon>Bacillati</taxon>
        <taxon>Bacillota</taxon>
        <taxon>Bacilli</taxon>
        <taxon>Bacillales</taxon>
        <taxon>Bacillaceae</taxon>
        <taxon>Priestia</taxon>
    </lineage>
</organism>
<dbReference type="RefSeq" id="WP_053399607.1">
    <property type="nucleotide sequence ID" value="NZ_LILC01000002.1"/>
</dbReference>
<dbReference type="EMBL" id="LILC01000002">
    <property type="protein sequence ID" value="KOO50451.1"/>
    <property type="molecule type" value="Genomic_DNA"/>
</dbReference>
<dbReference type="PANTHER" id="PTHR43808">
    <property type="entry name" value="ACETYLORNITHINE DEACETYLASE"/>
    <property type="match status" value="1"/>
</dbReference>
<dbReference type="OrthoDB" id="9815360at2"/>
<dbReference type="Pfam" id="PF01546">
    <property type="entry name" value="Peptidase_M20"/>
    <property type="match status" value="1"/>
</dbReference>
<dbReference type="AlphaFoldDB" id="A0A0M0LHL4"/>
<dbReference type="PANTHER" id="PTHR43808:SF27">
    <property type="entry name" value="PROTEIN ROCB"/>
    <property type="match status" value="1"/>
</dbReference>
<proteinExistence type="predicted"/>
<dbReference type="InterPro" id="IPR012166">
    <property type="entry name" value="Uncharacterised_RocB"/>
</dbReference>
<sequence>MTQRTFFQTADELKQLLCHLVSIPSVTGTKAEQEMGRTIYEDLGQLPYFQTHKEQLRLHPTGDGRYVVAALAKRSNKKKTVVLISHYDVVDVQDYGIWKDRAFSPDKLTDYFYNSKEVLPEHVKRDVETGNWLFGRGTMDMKCGLTLHMSMIEQAVNGEFDGNVLLLSVPDEEVNSAGMRSAVMLLLQWQKTYDLEFELMLNGEPMFARYPGDETNYVYTGSIGKIMPAFYCYGKETHVGEPFAGLNANLLVAKLTSELELNVDFCEVVEGQVSPAPTSLMQRDLKEEYSVQIPHRSVGLYNLTIFNRSIVTLNQMLLETAERVASSVEEHYHKKAWKYGALSNSAPRDVKVRVMTYEQLYEYAILHHGQEHVESLHAHLLQSLETIDERERSIKLVDELAILCKELAPMIVLFYTPPYYPAICSADHPLIQSLVKNVVTIAKETYGTILEEQLYFGGISDLSYAGLQDALQEVDPLISNLPLWQKGYAIPFSEMAELRAPVLNVGPIGRDAHQWTERLELDYAFGPLKELIEQVIHDTFSFSSHKAVSNE</sequence>
<protein>
    <recommendedName>
        <fullName evidence="3">Arginine utilization protein RocB</fullName>
    </recommendedName>
</protein>
<evidence type="ECO:0008006" key="3">
    <source>
        <dbReference type="Google" id="ProtNLM"/>
    </source>
</evidence>
<dbReference type="SUPFAM" id="SSF53187">
    <property type="entry name" value="Zn-dependent exopeptidases"/>
    <property type="match status" value="1"/>
</dbReference>
<evidence type="ECO:0000313" key="2">
    <source>
        <dbReference type="Proteomes" id="UP000037558"/>
    </source>
</evidence>
<evidence type="ECO:0000313" key="1">
    <source>
        <dbReference type="EMBL" id="KOO50451.1"/>
    </source>
</evidence>
<name>A0A0M0LHL4_9BACI</name>
<dbReference type="InterPro" id="IPR002933">
    <property type="entry name" value="Peptidase_M20"/>
</dbReference>
<comment type="caution">
    <text evidence="1">The sequence shown here is derived from an EMBL/GenBank/DDBJ whole genome shotgun (WGS) entry which is preliminary data.</text>
</comment>
<dbReference type="Gene3D" id="3.40.630.10">
    <property type="entry name" value="Zn peptidases"/>
    <property type="match status" value="1"/>
</dbReference>
<accession>A0A0M0LHL4</accession>